<protein>
    <submittedName>
        <fullName evidence="1">Pyoverdine biosynthesis protein PvcA</fullName>
    </submittedName>
</protein>
<reference evidence="1 2" key="1">
    <citation type="journal article" date="2019" name="Microb. Cell Fact.">
        <title>Exploring novel herbicidin analogues by transcriptional regulator overexpression and MS/MS molecular networking.</title>
        <authorList>
            <person name="Shi Y."/>
            <person name="Gu R."/>
            <person name="Li Y."/>
            <person name="Wang X."/>
            <person name="Ren W."/>
            <person name="Li X."/>
            <person name="Wang L."/>
            <person name="Xie Y."/>
            <person name="Hong B."/>
        </authorList>
    </citation>
    <scope>NUCLEOTIDE SEQUENCE [LARGE SCALE GENOMIC DNA]</scope>
    <source>
        <strain evidence="1 2">US-43</strain>
    </source>
</reference>
<dbReference type="InterPro" id="IPR007817">
    <property type="entry name" value="Isocyanide_synthase_DIT1"/>
</dbReference>
<gene>
    <name evidence="1" type="ORF">FRZ00_21800</name>
</gene>
<proteinExistence type="predicted"/>
<dbReference type="RefSeq" id="WP_004949770.1">
    <property type="nucleotide sequence ID" value="NZ_JBFADJ010000013.1"/>
</dbReference>
<dbReference type="PANTHER" id="PTHR37285">
    <property type="entry name" value="SPORE WALL MATURATION PROTEIN DIT1"/>
    <property type="match status" value="1"/>
</dbReference>
<name>A0A5N5W499_STRMB</name>
<dbReference type="OrthoDB" id="860574at2"/>
<organism evidence="1 2">
    <name type="scientific">Streptomyces mobaraensis</name>
    <name type="common">Streptoverticillium mobaraense</name>
    <dbReference type="NCBI Taxonomy" id="35621"/>
    <lineage>
        <taxon>Bacteria</taxon>
        <taxon>Bacillati</taxon>
        <taxon>Actinomycetota</taxon>
        <taxon>Actinomycetes</taxon>
        <taxon>Kitasatosporales</taxon>
        <taxon>Streptomycetaceae</taxon>
        <taxon>Streptomyces</taxon>
    </lineage>
</organism>
<keyword evidence="2" id="KW-1185">Reference proteome</keyword>
<dbReference type="Pfam" id="PF05141">
    <property type="entry name" value="DIT1_PvcA"/>
    <property type="match status" value="1"/>
</dbReference>
<dbReference type="Proteomes" id="UP000327000">
    <property type="component" value="Unassembled WGS sequence"/>
</dbReference>
<dbReference type="EMBL" id="VOKX01000070">
    <property type="protein sequence ID" value="KAB7839565.1"/>
    <property type="molecule type" value="Genomic_DNA"/>
</dbReference>
<dbReference type="PANTHER" id="PTHR37285:SF5">
    <property type="entry name" value="SPORE WALL MATURATION PROTEIN DIT1"/>
    <property type="match status" value="1"/>
</dbReference>
<evidence type="ECO:0000313" key="1">
    <source>
        <dbReference type="EMBL" id="KAB7839565.1"/>
    </source>
</evidence>
<accession>A0A5N5W499</accession>
<dbReference type="AlphaFoldDB" id="A0A5N5W499"/>
<sequence>MPATTPSATESLTETAHAVLSQLLPHRRTIEPDPENDTTHDFPHQIRQISHHLERRQPILFSLPGFPCKSPNTAKVISHLPDEGERLALHFLQDLCTGIEKIYSPGARVLICSDGHIFGDVIGVPDEHIDAYGDALRTMIQEEGLDHLGTFDLRDVYGPDLDYDEKRRMTADRYAPTVEQLRAEVKTDESTLRMYRGITRFLVEDTPDWTGSKAALQRQSRQRAYHVIARSRAWASLIADYHQDTVRLSIHPQNRNEAKYGIKFLDTTNPWTTPWHATLLKHPDGFQLVHHTRAAELGEPVRENGRVTHYRTDLPMAQA</sequence>
<evidence type="ECO:0000313" key="2">
    <source>
        <dbReference type="Proteomes" id="UP000327000"/>
    </source>
</evidence>
<comment type="caution">
    <text evidence="1">The sequence shown here is derived from an EMBL/GenBank/DDBJ whole genome shotgun (WGS) entry which is preliminary data.</text>
</comment>